<dbReference type="PANTHER" id="PTHR20858:SF17">
    <property type="entry name" value="HYDROXYMETHYLPYRIMIDINE_PHOSPHOMETHYLPYRIMIDINE KINASE THI20-RELATED"/>
    <property type="match status" value="1"/>
</dbReference>
<reference evidence="2" key="1">
    <citation type="submission" date="2018-03" db="EMBL/GenBank/DDBJ databases">
        <title>Horizontal gene transfer is an indispensable driver in forging the evolution of the Neocallimastigomycota as a distinct gut-dwelling fungal lineage.</title>
        <authorList>
            <person name="Murphy C.L."/>
            <person name="Youssef N.H."/>
            <person name="Elshahed M.S."/>
        </authorList>
    </citation>
    <scope>NUCLEOTIDE SEQUENCE</scope>
    <source>
        <strain evidence="2">A1</strain>
    </source>
</reference>
<evidence type="ECO:0000259" key="1">
    <source>
        <dbReference type="Pfam" id="PF08543"/>
    </source>
</evidence>
<accession>A0A2S1TZ13</accession>
<keyword evidence="2" id="KW-0418">Kinase</keyword>
<dbReference type="GO" id="GO:0005829">
    <property type="term" value="C:cytosol"/>
    <property type="evidence" value="ECO:0007669"/>
    <property type="project" value="TreeGrafter"/>
</dbReference>
<dbReference type="NCBIfam" id="NF005491">
    <property type="entry name" value="PRK07105.1"/>
    <property type="match status" value="1"/>
</dbReference>
<dbReference type="GO" id="GO:0008972">
    <property type="term" value="F:phosphomethylpyrimidine kinase activity"/>
    <property type="evidence" value="ECO:0007669"/>
    <property type="project" value="UniProtKB-EC"/>
</dbReference>
<protein>
    <submittedName>
        <fullName evidence="2">Phosphomethylpyrimidine kinase</fullName>
        <ecNumber evidence="2">2.7.4.7</ecNumber>
    </submittedName>
</protein>
<dbReference type="AlphaFoldDB" id="A0A2S1TZ13"/>
<dbReference type="PANTHER" id="PTHR20858">
    <property type="entry name" value="PHOSPHOMETHYLPYRIMIDINE KINASE"/>
    <property type="match status" value="1"/>
</dbReference>
<dbReference type="InterPro" id="IPR029056">
    <property type="entry name" value="Ribokinase-like"/>
</dbReference>
<feature type="domain" description="Pyridoxamine kinase/Phosphomethylpyrimidine kinase" evidence="1">
    <location>
        <begin position="70"/>
        <end position="254"/>
    </location>
</feature>
<dbReference type="GO" id="GO:0009228">
    <property type="term" value="P:thiamine biosynthetic process"/>
    <property type="evidence" value="ECO:0007669"/>
    <property type="project" value="TreeGrafter"/>
</dbReference>
<sequence length="273" mass="30394">MQPSIAIVNDLSGFGRCSLTVSLPIISSMGISCGVVPTAILSNQTEYPEYSMLDFTPYMEEYLCKWKKLGFKFDGLYTGFLGSEKQIHIIKKMIDDFSFTNIIVDPVMGDHGVIYDSYTDELCDGMRELVTHATIITPNLTELCILTKKPYHADITEEEIKNMCIEIAQKGPKKIVVTGIEKGDQLGNAIYDQESDHPFEMIYGKKVLPLRPGTGDVFASIIAGNCIHNRDLKSGVLQAMNFICTCLETSSKLNIPINDGVCFEEHLHLLHKA</sequence>
<dbReference type="InterPro" id="IPR013749">
    <property type="entry name" value="PM/HMP-P_kinase-1"/>
</dbReference>
<proteinExistence type="evidence at transcript level"/>
<dbReference type="EMBL" id="MH043710">
    <property type="protein sequence ID" value="AWI66864.1"/>
    <property type="molecule type" value="mRNA"/>
</dbReference>
<dbReference type="Gene3D" id="3.40.1190.20">
    <property type="match status" value="1"/>
</dbReference>
<dbReference type="EC" id="2.7.4.7" evidence="2"/>
<organism evidence="2">
    <name type="scientific">Piromyces sp</name>
    <dbReference type="NCBI Taxonomy" id="45796"/>
    <lineage>
        <taxon>Eukaryota</taxon>
        <taxon>Fungi</taxon>
        <taxon>Fungi incertae sedis</taxon>
        <taxon>Chytridiomycota</taxon>
        <taxon>Chytridiomycota incertae sedis</taxon>
        <taxon>Neocallimastigomycetes</taxon>
        <taxon>Neocallimastigales</taxon>
        <taxon>Neocallimastigaceae</taxon>
        <taxon>Piromyces</taxon>
    </lineage>
</organism>
<name>A0A2S1TZ13_PIRSP</name>
<dbReference type="Pfam" id="PF08543">
    <property type="entry name" value="Phos_pyr_kin"/>
    <property type="match status" value="1"/>
</dbReference>
<keyword evidence="2" id="KW-0808">Transferase</keyword>
<dbReference type="GO" id="GO:0008902">
    <property type="term" value="F:hydroxymethylpyrimidine kinase activity"/>
    <property type="evidence" value="ECO:0007669"/>
    <property type="project" value="TreeGrafter"/>
</dbReference>
<evidence type="ECO:0000313" key="2">
    <source>
        <dbReference type="EMBL" id="AWI66864.1"/>
    </source>
</evidence>
<dbReference type="SUPFAM" id="SSF53613">
    <property type="entry name" value="Ribokinase-like"/>
    <property type="match status" value="1"/>
</dbReference>